<dbReference type="Proteomes" id="UP000184038">
    <property type="component" value="Unassembled WGS sequence"/>
</dbReference>
<proteinExistence type="predicted"/>
<dbReference type="Pfam" id="PF02120">
    <property type="entry name" value="Flg_hook"/>
    <property type="match status" value="1"/>
</dbReference>
<evidence type="ECO:0000313" key="3">
    <source>
        <dbReference type="Proteomes" id="UP000184038"/>
    </source>
</evidence>
<feature type="domain" description="Flagellar hook-length control protein-like C-terminal" evidence="1">
    <location>
        <begin position="428"/>
        <end position="492"/>
    </location>
</feature>
<protein>
    <submittedName>
        <fullName evidence="2">Hook-length control protein FliK</fullName>
    </submittedName>
</protein>
<name>A0A1M7H0N8_9FIRM</name>
<keyword evidence="3" id="KW-1185">Reference proteome</keyword>
<gene>
    <name evidence="2" type="ORF">SAMN02746066_01231</name>
</gene>
<dbReference type="STRING" id="1120996.SAMN02746066_01231"/>
<organism evidence="2 3">
    <name type="scientific">Anaerosporobacter mobilis DSM 15930</name>
    <dbReference type="NCBI Taxonomy" id="1120996"/>
    <lineage>
        <taxon>Bacteria</taxon>
        <taxon>Bacillati</taxon>
        <taxon>Bacillota</taxon>
        <taxon>Clostridia</taxon>
        <taxon>Lachnospirales</taxon>
        <taxon>Lachnospiraceae</taxon>
        <taxon>Anaerosporobacter</taxon>
    </lineage>
</organism>
<sequence>MGRRSVIAYIVKGGREMNFSSQSYQVGSGKGTNNSLSLHSLQGASNSAYMNSNGNASLGQLSSGKVFQGTVVDIRNNQVTIQIDEQLVQAKFQDMVNICIGETLKFVVRENTGKQVTIAPYHDQQGNPTDGAIYKALEAAGLAPTDKNIDIVNTLLDHGMAVDKQTVTAFISASLRYPDIPLSQFVDMLKNNMSLTNSNIDLWNTFLGEKSNFSANLQQVMKELSVAISDAYVNGDIQAGRQLLETILLPNQTPNSEVVQTRVDSLTWDELLKVLQEKDMSKIQGMDAKSILEIVKQQLEQGNESKFMENFLKSDAFSQAVTKELTSQWGITPEQLQSESLRQVSTHMEQQIQAFLNISFQNPEAANQLQQVLQLATQNVAATNQMNQQMAQAKGENHMFDLLYSQIPLKLKGQLKHSDLYVYRNKQNTGASSKSMSLLLHLNMEYLGDMDIMIKTQDYHMNAVFSLSDEEAYEIVKEHLIELEDNLKEKGYFFTASANIKETLEGGIQELFEEDNKEGTVKRYSFDVRA</sequence>
<dbReference type="AlphaFoldDB" id="A0A1M7H0N8"/>
<evidence type="ECO:0000259" key="1">
    <source>
        <dbReference type="Pfam" id="PF02120"/>
    </source>
</evidence>
<dbReference type="EMBL" id="FRCP01000007">
    <property type="protein sequence ID" value="SHM22204.1"/>
    <property type="molecule type" value="Genomic_DNA"/>
</dbReference>
<dbReference type="Gene3D" id="3.30.750.140">
    <property type="match status" value="1"/>
</dbReference>
<accession>A0A1M7H0N8</accession>
<evidence type="ECO:0000313" key="2">
    <source>
        <dbReference type="EMBL" id="SHM22204.1"/>
    </source>
</evidence>
<dbReference type="InterPro" id="IPR038610">
    <property type="entry name" value="FliK-like_C_sf"/>
</dbReference>
<dbReference type="InterPro" id="IPR021136">
    <property type="entry name" value="Flagellar_hook_control-like_C"/>
</dbReference>
<dbReference type="OrthoDB" id="1938931at2"/>
<reference evidence="2 3" key="1">
    <citation type="submission" date="2016-11" db="EMBL/GenBank/DDBJ databases">
        <authorList>
            <person name="Jaros S."/>
            <person name="Januszkiewicz K."/>
            <person name="Wedrychowicz H."/>
        </authorList>
    </citation>
    <scope>NUCLEOTIDE SEQUENCE [LARGE SCALE GENOMIC DNA]</scope>
    <source>
        <strain evidence="2 3">DSM 15930</strain>
    </source>
</reference>